<name>A0A1F6CZ29_HANXR</name>
<dbReference type="Pfam" id="PF13378">
    <property type="entry name" value="MR_MLE_C"/>
    <property type="match status" value="1"/>
</dbReference>
<dbReference type="EMBL" id="MFKF01000103">
    <property type="protein sequence ID" value="OGG54433.1"/>
    <property type="molecule type" value="Genomic_DNA"/>
</dbReference>
<organism evidence="5 6">
    <name type="scientific">Handelsmanbacteria sp. (strain RIFCSPLOWO2_12_FULL_64_10)</name>
    <dbReference type="NCBI Taxonomy" id="1817868"/>
    <lineage>
        <taxon>Bacteria</taxon>
        <taxon>Candidatus Handelsmaniibacteriota</taxon>
    </lineage>
</organism>
<keyword evidence="2" id="KW-0479">Metal-binding</keyword>
<accession>A0A1F6CZ29</accession>
<dbReference type="Proteomes" id="UP000178606">
    <property type="component" value="Unassembled WGS sequence"/>
</dbReference>
<dbReference type="InterPro" id="IPR029017">
    <property type="entry name" value="Enolase-like_N"/>
</dbReference>
<dbReference type="SFLD" id="SFLDS00001">
    <property type="entry name" value="Enolase"/>
    <property type="match status" value="1"/>
</dbReference>
<proteinExistence type="predicted"/>
<evidence type="ECO:0000256" key="2">
    <source>
        <dbReference type="ARBA" id="ARBA00022723"/>
    </source>
</evidence>
<dbReference type="PROSITE" id="PS00908">
    <property type="entry name" value="MR_MLE_1"/>
    <property type="match status" value="1"/>
</dbReference>
<dbReference type="InterPro" id="IPR018110">
    <property type="entry name" value="Mandel_Rmase/mucon_lact_enz_CS"/>
</dbReference>
<dbReference type="SFLD" id="SFLDG00179">
    <property type="entry name" value="mandelate_racemase"/>
    <property type="match status" value="1"/>
</dbReference>
<dbReference type="Gene3D" id="3.30.390.10">
    <property type="entry name" value="Enolase-like, N-terminal domain"/>
    <property type="match status" value="1"/>
</dbReference>
<comment type="caution">
    <text evidence="5">The sequence shown here is derived from an EMBL/GenBank/DDBJ whole genome shotgun (WGS) entry which is preliminary data.</text>
</comment>
<keyword evidence="3" id="KW-0460">Magnesium</keyword>
<evidence type="ECO:0000256" key="1">
    <source>
        <dbReference type="ARBA" id="ARBA00001946"/>
    </source>
</evidence>
<dbReference type="AlphaFoldDB" id="A0A1F6CZ29"/>
<dbReference type="SMART" id="SM00922">
    <property type="entry name" value="MR_MLE"/>
    <property type="match status" value="1"/>
</dbReference>
<dbReference type="GO" id="GO:0009063">
    <property type="term" value="P:amino acid catabolic process"/>
    <property type="evidence" value="ECO:0007669"/>
    <property type="project" value="InterPro"/>
</dbReference>
<dbReference type="InterPro" id="IPR013341">
    <property type="entry name" value="Mandelate_racemase_N_dom"/>
</dbReference>
<evidence type="ECO:0000256" key="3">
    <source>
        <dbReference type="ARBA" id="ARBA00022842"/>
    </source>
</evidence>
<dbReference type="InterPro" id="IPR046945">
    <property type="entry name" value="RHMD-like"/>
</dbReference>
<dbReference type="GO" id="GO:0016052">
    <property type="term" value="P:carbohydrate catabolic process"/>
    <property type="evidence" value="ECO:0007669"/>
    <property type="project" value="TreeGrafter"/>
</dbReference>
<dbReference type="CDD" id="cd03316">
    <property type="entry name" value="MR_like"/>
    <property type="match status" value="1"/>
</dbReference>
<evidence type="ECO:0000259" key="4">
    <source>
        <dbReference type="SMART" id="SM00922"/>
    </source>
</evidence>
<protein>
    <submittedName>
        <fullName evidence="5">Mandelate racemase</fullName>
    </submittedName>
</protein>
<dbReference type="GO" id="GO:0016836">
    <property type="term" value="F:hydro-lyase activity"/>
    <property type="evidence" value="ECO:0007669"/>
    <property type="project" value="TreeGrafter"/>
</dbReference>
<dbReference type="InterPro" id="IPR036849">
    <property type="entry name" value="Enolase-like_C_sf"/>
</dbReference>
<evidence type="ECO:0000313" key="6">
    <source>
        <dbReference type="Proteomes" id="UP000178606"/>
    </source>
</evidence>
<reference evidence="5 6" key="1">
    <citation type="journal article" date="2016" name="Nat. Commun.">
        <title>Thousands of microbial genomes shed light on interconnected biogeochemical processes in an aquifer system.</title>
        <authorList>
            <person name="Anantharaman K."/>
            <person name="Brown C.T."/>
            <person name="Hug L.A."/>
            <person name="Sharon I."/>
            <person name="Castelle C.J."/>
            <person name="Probst A.J."/>
            <person name="Thomas B.C."/>
            <person name="Singh A."/>
            <person name="Wilkins M.J."/>
            <person name="Karaoz U."/>
            <person name="Brodie E.L."/>
            <person name="Williams K.H."/>
            <person name="Hubbard S.S."/>
            <person name="Banfield J.F."/>
        </authorList>
    </citation>
    <scope>NUCLEOTIDE SEQUENCE [LARGE SCALE GENOMIC DNA]</scope>
    <source>
        <strain evidence="6">RIFCSPLOWO2_12_FULL_64_10</strain>
    </source>
</reference>
<dbReference type="InterPro" id="IPR013342">
    <property type="entry name" value="Mandelate_racemase_C"/>
</dbReference>
<dbReference type="Gene3D" id="3.20.20.120">
    <property type="entry name" value="Enolase-like C-terminal domain"/>
    <property type="match status" value="1"/>
</dbReference>
<dbReference type="Pfam" id="PF02746">
    <property type="entry name" value="MR_MLE_N"/>
    <property type="match status" value="1"/>
</dbReference>
<dbReference type="SUPFAM" id="SSF54826">
    <property type="entry name" value="Enolase N-terminal domain-like"/>
    <property type="match status" value="1"/>
</dbReference>
<gene>
    <name evidence="5" type="ORF">A3F84_06735</name>
</gene>
<dbReference type="SUPFAM" id="SSF51604">
    <property type="entry name" value="Enolase C-terminal domain-like"/>
    <property type="match status" value="1"/>
</dbReference>
<sequence>MKIKDIRLLPLFGHTPDGGWDLQFNNPDRNLLTLVEVVTDEGVTGLGSIYTSITLAQGALKVVEPFLYGASALDPAATSETLHQQTFWQGRGGAITHAISGVDIALWDIFGKVTRQPISRLLGGRHRERIKPYGSTLMAEPSQMKDRLQAAMARGFRAFKIGWGPFGRRDARTDEAIVAASRDAIGPDCELMVDAGGSDAYWPHGYKWAINAARMLARYDVAWFEEALRPDDIEGYVRLREHSPVPIAACEVLTRRQAFLEWIERRAVDYIQPDVTKVGGLTEEHRIGQYADDHSVLMVPHGWNTGVGLAADLQLVAAADNARWVEYITPAPYVEDLFVEPLRMDAEGLLAIPDGPGLGFEWNADGIARHTGGMKLTKSTL</sequence>
<feature type="domain" description="Mandelate racemase/muconate lactonizing enzyme C-terminal" evidence="4">
    <location>
        <begin position="141"/>
        <end position="246"/>
    </location>
</feature>
<comment type="cofactor">
    <cofactor evidence="1">
        <name>Mg(2+)</name>
        <dbReference type="ChEBI" id="CHEBI:18420"/>
    </cofactor>
</comment>
<evidence type="ECO:0000313" key="5">
    <source>
        <dbReference type="EMBL" id="OGG54433.1"/>
    </source>
</evidence>
<dbReference type="GO" id="GO:0000287">
    <property type="term" value="F:magnesium ion binding"/>
    <property type="evidence" value="ECO:0007669"/>
    <property type="project" value="TreeGrafter"/>
</dbReference>
<dbReference type="PANTHER" id="PTHR13794">
    <property type="entry name" value="ENOLASE SUPERFAMILY, MANDELATE RACEMASE"/>
    <property type="match status" value="1"/>
</dbReference>
<dbReference type="PANTHER" id="PTHR13794:SF58">
    <property type="entry name" value="MITOCHONDRIAL ENOLASE SUPERFAMILY MEMBER 1"/>
    <property type="match status" value="1"/>
</dbReference>
<dbReference type="InterPro" id="IPR029065">
    <property type="entry name" value="Enolase_C-like"/>
</dbReference>